<dbReference type="GO" id="GO:0016020">
    <property type="term" value="C:membrane"/>
    <property type="evidence" value="ECO:0007669"/>
    <property type="project" value="TreeGrafter"/>
</dbReference>
<feature type="transmembrane region" description="Helical" evidence="1">
    <location>
        <begin position="177"/>
        <end position="197"/>
    </location>
</feature>
<dbReference type="InterPro" id="IPR002656">
    <property type="entry name" value="Acyl_transf_3_dom"/>
</dbReference>
<feature type="transmembrane region" description="Helical" evidence="1">
    <location>
        <begin position="61"/>
        <end position="80"/>
    </location>
</feature>
<organism evidence="3 4">
    <name type="scientific">Altericroceibacterium indicum</name>
    <dbReference type="NCBI Taxonomy" id="374177"/>
    <lineage>
        <taxon>Bacteria</taxon>
        <taxon>Pseudomonadati</taxon>
        <taxon>Pseudomonadota</taxon>
        <taxon>Alphaproteobacteria</taxon>
        <taxon>Sphingomonadales</taxon>
        <taxon>Erythrobacteraceae</taxon>
        <taxon>Altericroceibacterium</taxon>
    </lineage>
</organism>
<feature type="transmembrane region" description="Helical" evidence="1">
    <location>
        <begin position="203"/>
        <end position="222"/>
    </location>
</feature>
<dbReference type="GO" id="GO:0000271">
    <property type="term" value="P:polysaccharide biosynthetic process"/>
    <property type="evidence" value="ECO:0007669"/>
    <property type="project" value="TreeGrafter"/>
</dbReference>
<reference evidence="3 4" key="1">
    <citation type="submission" date="2019-12" db="EMBL/GenBank/DDBJ databases">
        <title>Genomic-based taxomic classification of the family Erythrobacteraceae.</title>
        <authorList>
            <person name="Xu L."/>
        </authorList>
    </citation>
    <scope>NUCLEOTIDE SEQUENCE [LARGE SCALE GENOMIC DNA]</scope>
    <source>
        <strain evidence="3 4">DSM 18604</strain>
    </source>
</reference>
<keyword evidence="3" id="KW-0808">Transferase</keyword>
<feature type="transmembrane region" description="Helical" evidence="1">
    <location>
        <begin position="152"/>
        <end position="170"/>
    </location>
</feature>
<dbReference type="GO" id="GO:0016747">
    <property type="term" value="F:acyltransferase activity, transferring groups other than amino-acyl groups"/>
    <property type="evidence" value="ECO:0007669"/>
    <property type="project" value="InterPro"/>
</dbReference>
<keyword evidence="1" id="KW-0472">Membrane</keyword>
<feature type="transmembrane region" description="Helical" evidence="1">
    <location>
        <begin position="100"/>
        <end position="132"/>
    </location>
</feature>
<keyword evidence="4" id="KW-1185">Reference proteome</keyword>
<feature type="transmembrane region" description="Helical" evidence="1">
    <location>
        <begin position="234"/>
        <end position="254"/>
    </location>
</feature>
<keyword evidence="1" id="KW-1133">Transmembrane helix</keyword>
<dbReference type="EMBL" id="WTYQ01000006">
    <property type="protein sequence ID" value="MXP27017.1"/>
    <property type="molecule type" value="Genomic_DNA"/>
</dbReference>
<feature type="domain" description="Acyltransferase 3" evidence="2">
    <location>
        <begin position="17"/>
        <end position="345"/>
    </location>
</feature>
<sequence length="371" mass="41814">MSQHQPTPPTSQNHLDSVQYLRAGAAIFVLIGHAMSAAVSICSAGSDCSFQRPNWATGSGVDLFFIISGFIMVISSKKLFQAPDARKRFIARRLSRIIPLYWACTTLFIMLSLLLSKTNINIFHVLSSYLFFPWDADAATDGFASPLYSLGWTLNYEMAFYVIFSSFIFLDKKRAISCTGLAIIIMVAIGCFTPKSYIPLYFWTRPIILEFILGVVLGYIYTQRSISINPVFRIILLLPILLLIINPIIDLQAARTPNSLVRVIGWGLPMFCIMLSAISGPVPLPKMMKKFLGSLGDASYSLYLIHPFCIVFSEKVYSYAVKNINMHLSIYVFFISTLILSFIFSLISYTFFEKKIDSKVRSILFKRFSLA</sequence>
<evidence type="ECO:0000313" key="4">
    <source>
        <dbReference type="Proteomes" id="UP000460561"/>
    </source>
</evidence>
<dbReference type="PANTHER" id="PTHR23028:SF53">
    <property type="entry name" value="ACYL_TRANSF_3 DOMAIN-CONTAINING PROTEIN"/>
    <property type="match status" value="1"/>
</dbReference>
<keyword evidence="1" id="KW-0812">Transmembrane</keyword>
<name>A0A845ABY5_9SPHN</name>
<evidence type="ECO:0000313" key="3">
    <source>
        <dbReference type="EMBL" id="MXP27017.1"/>
    </source>
</evidence>
<dbReference type="PANTHER" id="PTHR23028">
    <property type="entry name" value="ACETYLTRANSFERASE"/>
    <property type="match status" value="1"/>
</dbReference>
<gene>
    <name evidence="3" type="ORF">GRI39_13360</name>
</gene>
<dbReference type="AlphaFoldDB" id="A0A845ABY5"/>
<feature type="transmembrane region" description="Helical" evidence="1">
    <location>
        <begin position="20"/>
        <end position="41"/>
    </location>
</feature>
<comment type="caution">
    <text evidence="3">The sequence shown here is derived from an EMBL/GenBank/DDBJ whole genome shotgun (WGS) entry which is preliminary data.</text>
</comment>
<protein>
    <submittedName>
        <fullName evidence="3">Acyltransferase family protein</fullName>
    </submittedName>
</protein>
<dbReference type="OrthoDB" id="9767863at2"/>
<feature type="transmembrane region" description="Helical" evidence="1">
    <location>
        <begin position="328"/>
        <end position="352"/>
    </location>
</feature>
<dbReference type="RefSeq" id="WP_160740237.1">
    <property type="nucleotide sequence ID" value="NZ_WTYQ01000006.1"/>
</dbReference>
<evidence type="ECO:0000259" key="2">
    <source>
        <dbReference type="Pfam" id="PF01757"/>
    </source>
</evidence>
<dbReference type="Proteomes" id="UP000460561">
    <property type="component" value="Unassembled WGS sequence"/>
</dbReference>
<feature type="transmembrane region" description="Helical" evidence="1">
    <location>
        <begin position="291"/>
        <end position="313"/>
    </location>
</feature>
<dbReference type="Pfam" id="PF01757">
    <property type="entry name" value="Acyl_transf_3"/>
    <property type="match status" value="1"/>
</dbReference>
<accession>A0A845ABY5</accession>
<keyword evidence="3" id="KW-0012">Acyltransferase</keyword>
<dbReference type="InterPro" id="IPR050879">
    <property type="entry name" value="Acyltransferase_3"/>
</dbReference>
<proteinExistence type="predicted"/>
<evidence type="ECO:0000256" key="1">
    <source>
        <dbReference type="SAM" id="Phobius"/>
    </source>
</evidence>
<feature type="transmembrane region" description="Helical" evidence="1">
    <location>
        <begin position="260"/>
        <end position="279"/>
    </location>
</feature>